<sequence length="306" mass="31985">MVTNARPSAGARPPAVTDAPPPAVTDAPPPAVTDVRRSAVTDARSSAVTDVRRSAVTDARRSAVTDVRPSAVSDARSAPPPGAAAGDRPASGTGKRLRQGSPKKRAAIARAAFELFVAQGVAGTSVDAVAAEAGVSKRTVYDYYGSKERLFLSVIEDAEEAYAEQFAEILDRTLGEVDDVDDIEAALVRFGCELGTTVARSVGRAAAIRLVITEAPHFPVLLDRWRGPGVEQRALAERLGALAERGVLAVPDPVEAAAHFGALVTSSVNHRSLFGVVPVGDAEIERIVVSGVRAFLRAYAPHRPAS</sequence>
<dbReference type="Proteomes" id="UP001054854">
    <property type="component" value="Unassembled WGS sequence"/>
</dbReference>
<dbReference type="Gene3D" id="1.10.10.60">
    <property type="entry name" value="Homeodomain-like"/>
    <property type="match status" value="1"/>
</dbReference>
<evidence type="ECO:0000256" key="1">
    <source>
        <dbReference type="ARBA" id="ARBA00023125"/>
    </source>
</evidence>
<dbReference type="PRINTS" id="PR00455">
    <property type="entry name" value="HTHTETR"/>
</dbReference>
<evidence type="ECO:0000256" key="2">
    <source>
        <dbReference type="PROSITE-ProRule" id="PRU00335"/>
    </source>
</evidence>
<organism evidence="5 6">
    <name type="scientific">Streptomyces hygroscopicus</name>
    <dbReference type="NCBI Taxonomy" id="1912"/>
    <lineage>
        <taxon>Bacteria</taxon>
        <taxon>Bacillati</taxon>
        <taxon>Actinomycetota</taxon>
        <taxon>Actinomycetes</taxon>
        <taxon>Kitasatosporales</taxon>
        <taxon>Streptomycetaceae</taxon>
        <taxon>Streptomyces</taxon>
        <taxon>Streptomyces violaceusniger group</taxon>
    </lineage>
</organism>
<feature type="domain" description="HTH tetR-type" evidence="4">
    <location>
        <begin position="102"/>
        <end position="162"/>
    </location>
</feature>
<keyword evidence="6" id="KW-1185">Reference proteome</keyword>
<reference evidence="5" key="1">
    <citation type="submission" date="2024-05" db="EMBL/GenBank/DDBJ databases">
        <title>Whole genome shotgun sequence of Streptomyces hygroscopicus NBRC 113678.</title>
        <authorList>
            <person name="Komaki H."/>
            <person name="Tamura T."/>
        </authorList>
    </citation>
    <scope>NUCLEOTIDE SEQUENCE</scope>
    <source>
        <strain evidence="5">N11-34</strain>
    </source>
</reference>
<dbReference type="Gene3D" id="1.10.357.10">
    <property type="entry name" value="Tetracycline Repressor, domain 2"/>
    <property type="match status" value="1"/>
</dbReference>
<proteinExistence type="predicted"/>
<feature type="compositionally biased region" description="Basic and acidic residues" evidence="3">
    <location>
        <begin position="50"/>
        <end position="63"/>
    </location>
</feature>
<dbReference type="InterPro" id="IPR050109">
    <property type="entry name" value="HTH-type_TetR-like_transc_reg"/>
</dbReference>
<dbReference type="PROSITE" id="PS50977">
    <property type="entry name" value="HTH_TETR_2"/>
    <property type="match status" value="1"/>
</dbReference>
<dbReference type="InterPro" id="IPR009057">
    <property type="entry name" value="Homeodomain-like_sf"/>
</dbReference>
<accession>A0ABQ3U4K7</accession>
<evidence type="ECO:0000259" key="4">
    <source>
        <dbReference type="PROSITE" id="PS50977"/>
    </source>
</evidence>
<feature type="compositionally biased region" description="Pro residues" evidence="3">
    <location>
        <begin position="19"/>
        <end position="31"/>
    </location>
</feature>
<name>A0ABQ3U4K7_STRHY</name>
<gene>
    <name evidence="5" type="ORF">TPA0910_49770</name>
</gene>
<dbReference type="EMBL" id="BNEK01000005">
    <property type="protein sequence ID" value="GHJ30544.1"/>
    <property type="molecule type" value="Genomic_DNA"/>
</dbReference>
<dbReference type="PANTHER" id="PTHR30055">
    <property type="entry name" value="HTH-TYPE TRANSCRIPTIONAL REGULATOR RUTR"/>
    <property type="match status" value="1"/>
</dbReference>
<keyword evidence="1 2" id="KW-0238">DNA-binding</keyword>
<evidence type="ECO:0000313" key="5">
    <source>
        <dbReference type="EMBL" id="GHJ30544.1"/>
    </source>
</evidence>
<dbReference type="RefSeq" id="WP_236258180.1">
    <property type="nucleotide sequence ID" value="NZ_BNEK01000005.1"/>
</dbReference>
<dbReference type="InterPro" id="IPR039536">
    <property type="entry name" value="TetR_C_Proteobacteria"/>
</dbReference>
<dbReference type="SUPFAM" id="SSF46689">
    <property type="entry name" value="Homeodomain-like"/>
    <property type="match status" value="1"/>
</dbReference>
<feature type="region of interest" description="Disordered" evidence="3">
    <location>
        <begin position="1"/>
        <end position="101"/>
    </location>
</feature>
<dbReference type="Pfam" id="PF14246">
    <property type="entry name" value="TetR_C_7"/>
    <property type="match status" value="1"/>
</dbReference>
<evidence type="ECO:0000313" key="6">
    <source>
        <dbReference type="Proteomes" id="UP001054854"/>
    </source>
</evidence>
<feature type="compositionally biased region" description="Low complexity" evidence="3">
    <location>
        <begin position="73"/>
        <end position="92"/>
    </location>
</feature>
<comment type="caution">
    <text evidence="5">The sequence shown here is derived from an EMBL/GenBank/DDBJ whole genome shotgun (WGS) entry which is preliminary data.</text>
</comment>
<evidence type="ECO:0000256" key="3">
    <source>
        <dbReference type="SAM" id="MobiDB-lite"/>
    </source>
</evidence>
<dbReference type="InterPro" id="IPR001647">
    <property type="entry name" value="HTH_TetR"/>
</dbReference>
<dbReference type="PANTHER" id="PTHR30055:SF146">
    <property type="entry name" value="HTH-TYPE TRANSCRIPTIONAL DUAL REGULATOR CECR"/>
    <property type="match status" value="1"/>
</dbReference>
<feature type="DNA-binding region" description="H-T-H motif" evidence="2">
    <location>
        <begin position="125"/>
        <end position="144"/>
    </location>
</feature>
<dbReference type="Pfam" id="PF00440">
    <property type="entry name" value="TetR_N"/>
    <property type="match status" value="1"/>
</dbReference>
<protein>
    <recommendedName>
        <fullName evidence="4">HTH tetR-type domain-containing protein</fullName>
    </recommendedName>
</protein>